<dbReference type="SUPFAM" id="SSF52540">
    <property type="entry name" value="P-loop containing nucleoside triphosphate hydrolases"/>
    <property type="match status" value="1"/>
</dbReference>
<evidence type="ECO:0000313" key="3">
    <source>
        <dbReference type="EMBL" id="KAK9042103.1"/>
    </source>
</evidence>
<gene>
    <name evidence="3" type="ORF">V6N11_017182</name>
</gene>
<dbReference type="InterPro" id="IPR032675">
    <property type="entry name" value="LRR_dom_sf"/>
</dbReference>
<comment type="caution">
    <text evidence="3">The sequence shown here is derived from an EMBL/GenBank/DDBJ whole genome shotgun (WGS) entry which is preliminary data.</text>
</comment>
<evidence type="ECO:0000313" key="4">
    <source>
        <dbReference type="Proteomes" id="UP001396334"/>
    </source>
</evidence>
<dbReference type="SUPFAM" id="SSF52047">
    <property type="entry name" value="RNI-like"/>
    <property type="match status" value="1"/>
</dbReference>
<feature type="domain" description="NB-ARC" evidence="2">
    <location>
        <begin position="1"/>
        <end position="72"/>
    </location>
</feature>
<dbReference type="PANTHER" id="PTHR36766:SF40">
    <property type="entry name" value="DISEASE RESISTANCE PROTEIN RGA3"/>
    <property type="match status" value="1"/>
</dbReference>
<sequence>MFVFDDVWTDSDRDWEPLKAAFKYGMSGSWIVVTTRKDSVARRMESSYVIPLELLPENMCWLILAQKAFMGRNHLSCENLEDIGKEIAKKCRGLPLAARTLVSLNLRDCLDLQKLAVGIGKLINLNYLCTNDCPRLTYYPKGISTLTSLETLRGIKMRIDQSDGDQLSIGDLENLDLLGGNLSVELIGDALDWNEAKRAKLHKKIHLKRMDVWICSGTIKKEEVLQALKPPSNFPIVLFDYREWFNSNDACIKRLAIKENIRVALMIQKAALQFIAETGPPISAESDEDPTS</sequence>
<dbReference type="InterPro" id="IPR002182">
    <property type="entry name" value="NB-ARC"/>
</dbReference>
<dbReference type="InterPro" id="IPR027417">
    <property type="entry name" value="P-loop_NTPase"/>
</dbReference>
<accession>A0ABR2TX99</accession>
<dbReference type="Gene3D" id="3.80.10.10">
    <property type="entry name" value="Ribonuclease Inhibitor"/>
    <property type="match status" value="1"/>
</dbReference>
<dbReference type="PANTHER" id="PTHR36766">
    <property type="entry name" value="PLANT BROAD-SPECTRUM MILDEW RESISTANCE PROTEIN RPW8"/>
    <property type="match status" value="1"/>
</dbReference>
<name>A0ABR2TX99_9ROSI</name>
<dbReference type="Gene3D" id="3.40.50.300">
    <property type="entry name" value="P-loop containing nucleotide triphosphate hydrolases"/>
    <property type="match status" value="1"/>
</dbReference>
<dbReference type="EMBL" id="JBBPBN010000004">
    <property type="protein sequence ID" value="KAK9042103.1"/>
    <property type="molecule type" value="Genomic_DNA"/>
</dbReference>
<protein>
    <recommendedName>
        <fullName evidence="2">NB-ARC domain-containing protein</fullName>
    </recommendedName>
</protein>
<dbReference type="Pfam" id="PF00931">
    <property type="entry name" value="NB-ARC"/>
    <property type="match status" value="1"/>
</dbReference>
<dbReference type="Proteomes" id="UP001396334">
    <property type="component" value="Unassembled WGS sequence"/>
</dbReference>
<keyword evidence="4" id="KW-1185">Reference proteome</keyword>
<evidence type="ECO:0000259" key="2">
    <source>
        <dbReference type="Pfam" id="PF00931"/>
    </source>
</evidence>
<evidence type="ECO:0000256" key="1">
    <source>
        <dbReference type="ARBA" id="ARBA00022821"/>
    </source>
</evidence>
<keyword evidence="1" id="KW-0611">Plant defense</keyword>
<proteinExistence type="predicted"/>
<reference evidence="3 4" key="1">
    <citation type="journal article" date="2024" name="G3 (Bethesda)">
        <title>Genome assembly of Hibiscus sabdariffa L. provides insights into metabolisms of medicinal natural products.</title>
        <authorList>
            <person name="Kim T."/>
        </authorList>
    </citation>
    <scope>NUCLEOTIDE SEQUENCE [LARGE SCALE GENOMIC DNA]</scope>
    <source>
        <strain evidence="3">TK-2024</strain>
        <tissue evidence="3">Old leaves</tissue>
    </source>
</reference>
<organism evidence="3 4">
    <name type="scientific">Hibiscus sabdariffa</name>
    <name type="common">roselle</name>
    <dbReference type="NCBI Taxonomy" id="183260"/>
    <lineage>
        <taxon>Eukaryota</taxon>
        <taxon>Viridiplantae</taxon>
        <taxon>Streptophyta</taxon>
        <taxon>Embryophyta</taxon>
        <taxon>Tracheophyta</taxon>
        <taxon>Spermatophyta</taxon>
        <taxon>Magnoliopsida</taxon>
        <taxon>eudicotyledons</taxon>
        <taxon>Gunneridae</taxon>
        <taxon>Pentapetalae</taxon>
        <taxon>rosids</taxon>
        <taxon>malvids</taxon>
        <taxon>Malvales</taxon>
        <taxon>Malvaceae</taxon>
        <taxon>Malvoideae</taxon>
        <taxon>Hibiscus</taxon>
    </lineage>
</organism>